<feature type="signal peptide" evidence="2">
    <location>
        <begin position="1"/>
        <end position="20"/>
    </location>
</feature>
<evidence type="ECO:0008006" key="8">
    <source>
        <dbReference type="Google" id="ProtNLM"/>
    </source>
</evidence>
<dbReference type="InterPro" id="IPR056825">
    <property type="entry name" value="Agd3_C"/>
</dbReference>
<dbReference type="GO" id="GO:0005199">
    <property type="term" value="F:structural constituent of cell wall"/>
    <property type="evidence" value="ECO:0007669"/>
    <property type="project" value="TreeGrafter"/>
</dbReference>
<evidence type="ECO:0000259" key="5">
    <source>
        <dbReference type="Pfam" id="PF25117"/>
    </source>
</evidence>
<feature type="region of interest" description="Disordered" evidence="1">
    <location>
        <begin position="930"/>
        <end position="953"/>
    </location>
</feature>
<feature type="region of interest" description="Disordered" evidence="1">
    <location>
        <begin position="789"/>
        <end position="872"/>
    </location>
</feature>
<dbReference type="GO" id="GO:0031505">
    <property type="term" value="P:fungal-type cell wall organization"/>
    <property type="evidence" value="ECO:0007669"/>
    <property type="project" value="TreeGrafter"/>
</dbReference>
<dbReference type="InterPro" id="IPR050788">
    <property type="entry name" value="Yeast_SRP1/TIP1_CWP"/>
</dbReference>
<name>A0AAV9X072_9PEZI</name>
<evidence type="ECO:0000313" key="7">
    <source>
        <dbReference type="Proteomes" id="UP001365542"/>
    </source>
</evidence>
<dbReference type="AlphaFoldDB" id="A0AAV9X072"/>
<feature type="chain" id="PRO_5043350880" description="Extracellular serine-rich protein" evidence="2">
    <location>
        <begin position="21"/>
        <end position="953"/>
    </location>
</feature>
<gene>
    <name evidence="6" type="ORF">TWF694_002916</name>
</gene>
<dbReference type="Pfam" id="PF25115">
    <property type="entry name" value="Agd3_CE"/>
    <property type="match status" value="1"/>
</dbReference>
<feature type="domain" description="Agd3 CBM87" evidence="4">
    <location>
        <begin position="24"/>
        <end position="260"/>
    </location>
</feature>
<feature type="domain" description="Agd3 deacetylase" evidence="3">
    <location>
        <begin position="275"/>
        <end position="649"/>
    </location>
</feature>
<dbReference type="Pfam" id="PF25116">
    <property type="entry name" value="CBM87_Agd3"/>
    <property type="match status" value="1"/>
</dbReference>
<feature type="compositionally biased region" description="Basic residues" evidence="1">
    <location>
        <begin position="936"/>
        <end position="953"/>
    </location>
</feature>
<keyword evidence="7" id="KW-1185">Reference proteome</keyword>
<dbReference type="Proteomes" id="UP001365542">
    <property type="component" value="Unassembled WGS sequence"/>
</dbReference>
<dbReference type="PANTHER" id="PTHR31002:SF34">
    <property type="entry name" value="CELL WALL PROTEIN CWP1-RELATED"/>
    <property type="match status" value="1"/>
</dbReference>
<dbReference type="GO" id="GO:0000324">
    <property type="term" value="C:fungal-type vacuole"/>
    <property type="evidence" value="ECO:0007669"/>
    <property type="project" value="TreeGrafter"/>
</dbReference>
<sequence length="953" mass="102419">MRLGLFSAVLAACSVGIASAKTMVNARALILATDTSGNAITSTLDAYGIRYDNLVLPDSGYILPSLTNSDGSCKYGAIVIFRQLFSTDSKGNWVSFIGTDQWTLLWTYQQTCGVRMIHLGVVPETWDFSCNIISSTSATENNNIYSNNDQFFLDTTVASAEFPWANLKNPTNARFANTWHTPGWCDDSLLPSGMTSQNVFLYSQPITVNTPASGTQATTNKPALGVINRFSDGREHMAFFTAFAQWAEASIYMNHIWINWAFRGIIPGRRAVFLGLQIDDLLLPTAVYAANYTYRITPSDVANHANWQPLMNQKLASSNPGSEIFLEFGFNGNGAFIYDQGTLGLVANGTCPVSVVYTAAQPVTALEYVKPPGTGNDLWPVNQTYNWPDKCIFYDPLAKMFSQNNTGGTNVNGVSDIFALVSHTFTHEGENPITYNDAVREIQYNQQFQKKSFFDQAKRFSSNGIIPPAITGLHNADAIKAWMDNGIKFVVGDNTRPPLRNQQSDRWPVISTTADNGYPGLVIIPRWASRIYFNADGVASDLQEWLDVSPSQATNSMTNLLSIERATTAQYLLGLYHDPFMFHQANLRVWSDTGVQINGVTTSGTGPWSLIQMWTESILNEFTQYVNWPIRSFKHDDLGADYLARMNRDLYSGYTVNWITSDDMTTITGFTVAVTNSSWVGEVPVMIPGAVTSTGGARVEQIGTEPTILWVSSFPTTYTLKTPINIRGSKVNVASSSQVLTTTGPTLSLPTTSLVGSFSVSAVLTGASTLGASLSASLSASAKASGATSSVKSSSSASSSASSAKTSSSSASSAKSTATSSSSVKASSSSSSVKTSSGSSSASSSGTKTSSVSGSATSTNPTSTSSTASASPTPDVSVFLNSLCANSTNAANFGNLCQLWSAFKTSGTLTKRGVFLEDVAGNEMELEGGHVEAHEKRKKRGIHQSHKRGGRHH</sequence>
<evidence type="ECO:0000256" key="2">
    <source>
        <dbReference type="SAM" id="SignalP"/>
    </source>
</evidence>
<keyword evidence="2" id="KW-0732">Signal</keyword>
<dbReference type="InterPro" id="IPR056826">
    <property type="entry name" value="Agd3_CE"/>
</dbReference>
<dbReference type="PANTHER" id="PTHR31002">
    <property type="entry name" value="SERIPAUPERIN"/>
    <property type="match status" value="1"/>
</dbReference>
<comment type="caution">
    <text evidence="6">The sequence shown here is derived from an EMBL/GenBank/DDBJ whole genome shotgun (WGS) entry which is preliminary data.</text>
</comment>
<feature type="domain" description="Agd3 C-terminal" evidence="5">
    <location>
        <begin position="665"/>
        <end position="724"/>
    </location>
</feature>
<evidence type="ECO:0000259" key="3">
    <source>
        <dbReference type="Pfam" id="PF25115"/>
    </source>
</evidence>
<evidence type="ECO:0000259" key="4">
    <source>
        <dbReference type="Pfam" id="PF25116"/>
    </source>
</evidence>
<accession>A0AAV9X072</accession>
<dbReference type="Pfam" id="PF25117">
    <property type="entry name" value="Agd3_C"/>
    <property type="match status" value="1"/>
</dbReference>
<reference evidence="6 7" key="1">
    <citation type="submission" date="2019-10" db="EMBL/GenBank/DDBJ databases">
        <authorList>
            <person name="Palmer J.M."/>
        </authorList>
    </citation>
    <scope>NUCLEOTIDE SEQUENCE [LARGE SCALE GENOMIC DNA]</scope>
    <source>
        <strain evidence="6 7">TWF694</strain>
    </source>
</reference>
<protein>
    <recommendedName>
        <fullName evidence="8">Extracellular serine-rich protein</fullName>
    </recommendedName>
</protein>
<proteinExistence type="predicted"/>
<evidence type="ECO:0000313" key="6">
    <source>
        <dbReference type="EMBL" id="KAK6531741.1"/>
    </source>
</evidence>
<organism evidence="6 7">
    <name type="scientific">Orbilia ellipsospora</name>
    <dbReference type="NCBI Taxonomy" id="2528407"/>
    <lineage>
        <taxon>Eukaryota</taxon>
        <taxon>Fungi</taxon>
        <taxon>Dikarya</taxon>
        <taxon>Ascomycota</taxon>
        <taxon>Pezizomycotina</taxon>
        <taxon>Orbiliomycetes</taxon>
        <taxon>Orbiliales</taxon>
        <taxon>Orbiliaceae</taxon>
        <taxon>Orbilia</taxon>
    </lineage>
</organism>
<dbReference type="InterPro" id="IPR056827">
    <property type="entry name" value="CBM87_Agd3"/>
</dbReference>
<evidence type="ECO:0000256" key="1">
    <source>
        <dbReference type="SAM" id="MobiDB-lite"/>
    </source>
</evidence>
<dbReference type="EMBL" id="JAVHJO010000012">
    <property type="protein sequence ID" value="KAK6531741.1"/>
    <property type="molecule type" value="Genomic_DNA"/>
</dbReference>
<dbReference type="GO" id="GO:0009277">
    <property type="term" value="C:fungal-type cell wall"/>
    <property type="evidence" value="ECO:0007669"/>
    <property type="project" value="TreeGrafter"/>
</dbReference>